<sequence>MGVKLIILLGLLIGVLYCIHILVKDYQAITAAKVFRLIFKRDLTSPSSYKAHVRWGKILQYDTIQCTRYLFCDLGASEIKTHLREDFIYMLALEAREEDVTALEVFKNAYNYGKSSRKEINDPCRAKYSACPFKVNLLYEFIQYLLRIS</sequence>
<accession>A0A821RTF9</accession>
<keyword evidence="1" id="KW-0472">Membrane</keyword>
<organism evidence="2 3">
    <name type="scientific">Pieris macdunnoughi</name>
    <dbReference type="NCBI Taxonomy" id="345717"/>
    <lineage>
        <taxon>Eukaryota</taxon>
        <taxon>Metazoa</taxon>
        <taxon>Ecdysozoa</taxon>
        <taxon>Arthropoda</taxon>
        <taxon>Hexapoda</taxon>
        <taxon>Insecta</taxon>
        <taxon>Pterygota</taxon>
        <taxon>Neoptera</taxon>
        <taxon>Endopterygota</taxon>
        <taxon>Lepidoptera</taxon>
        <taxon>Glossata</taxon>
        <taxon>Ditrysia</taxon>
        <taxon>Papilionoidea</taxon>
        <taxon>Pieridae</taxon>
        <taxon>Pierinae</taxon>
        <taxon>Pieris</taxon>
    </lineage>
</organism>
<gene>
    <name evidence="2" type="ORF">PMACD_LOCUS6888</name>
</gene>
<keyword evidence="1" id="KW-1133">Transmembrane helix</keyword>
<comment type="caution">
    <text evidence="2">The sequence shown here is derived from an EMBL/GenBank/DDBJ whole genome shotgun (WGS) entry which is preliminary data.</text>
</comment>
<feature type="transmembrane region" description="Helical" evidence="1">
    <location>
        <begin position="6"/>
        <end position="23"/>
    </location>
</feature>
<evidence type="ECO:0000256" key="1">
    <source>
        <dbReference type="SAM" id="Phobius"/>
    </source>
</evidence>
<dbReference type="OrthoDB" id="6340939at2759"/>
<proteinExistence type="predicted"/>
<keyword evidence="1" id="KW-0812">Transmembrane</keyword>
<dbReference type="AlphaFoldDB" id="A0A821RTF9"/>
<evidence type="ECO:0000313" key="3">
    <source>
        <dbReference type="Proteomes" id="UP000663880"/>
    </source>
</evidence>
<dbReference type="EMBL" id="CAJOBZ010000015">
    <property type="protein sequence ID" value="CAF4848969.1"/>
    <property type="molecule type" value="Genomic_DNA"/>
</dbReference>
<reference evidence="2" key="1">
    <citation type="submission" date="2021-02" db="EMBL/GenBank/DDBJ databases">
        <authorList>
            <person name="Steward A R."/>
        </authorList>
    </citation>
    <scope>NUCLEOTIDE SEQUENCE</scope>
</reference>
<name>A0A821RTF9_9NEOP</name>
<protein>
    <submittedName>
        <fullName evidence="2">Uncharacterized protein</fullName>
    </submittedName>
</protein>
<evidence type="ECO:0000313" key="2">
    <source>
        <dbReference type="EMBL" id="CAF4848969.1"/>
    </source>
</evidence>
<dbReference type="Proteomes" id="UP000663880">
    <property type="component" value="Unassembled WGS sequence"/>
</dbReference>
<keyword evidence="3" id="KW-1185">Reference proteome</keyword>